<evidence type="ECO:0000259" key="1">
    <source>
        <dbReference type="SMART" id="SM01008"/>
    </source>
</evidence>
<dbReference type="Pfam" id="PF02738">
    <property type="entry name" value="MoCoBD_1"/>
    <property type="match status" value="1"/>
</dbReference>
<dbReference type="InterPro" id="IPR012368">
    <property type="entry name" value="OxRdtase_Mopterin-bd_su_IorB"/>
</dbReference>
<dbReference type="EMBL" id="SORE01000028">
    <property type="protein sequence ID" value="TDY39017.1"/>
    <property type="molecule type" value="Genomic_DNA"/>
</dbReference>
<dbReference type="InterPro" id="IPR006311">
    <property type="entry name" value="TAT_signal"/>
</dbReference>
<organism evidence="2 3">
    <name type="scientific">Paraburkholderia rhizosphaerae</name>
    <dbReference type="NCBI Taxonomy" id="480658"/>
    <lineage>
        <taxon>Bacteria</taxon>
        <taxon>Pseudomonadati</taxon>
        <taxon>Pseudomonadota</taxon>
        <taxon>Betaproteobacteria</taxon>
        <taxon>Burkholderiales</taxon>
        <taxon>Burkholderiaceae</taxon>
        <taxon>Paraburkholderia</taxon>
    </lineage>
</organism>
<dbReference type="GO" id="GO:0016491">
    <property type="term" value="F:oxidoreductase activity"/>
    <property type="evidence" value="ECO:0007669"/>
    <property type="project" value="InterPro"/>
</dbReference>
<sequence>MVKRRTFLVGGAAALGALVVGWSALPPRQRLMPSQPLGVQPQQSALNGWVKIAADNRVTVMVCRAEMGQGVHTGLAMLVAEELDADWSRVGVESAPVDRIYNNVESVSGNLPFRPDDDGMLKGLAAWLARKGAREVGAMMTGGSTSLNDAWLPMREAGATARAMLIEAAATQWGVPLEQCHTEAGRVFDGPVSGATRSATYGELAALAAHQPLPRKVELKDPAAFRLIGKPLLRIEAASKLDGSARFGIDATPDGLLYANVAMCPVPGGSVAHFDGADAASQPGVRSVFVVPPFHGGTGGVAVIADNAFAAMQAADRVTCEWHIDDDARVSSTDVLQRLADALDDSAGHTWYSRGDADAALGIAARVVKAEYRVPYLAHAALEPINCTAQVNDGSAIVWAATQVPDVARRITAQLLNLPDDKVDVRQHLIGGAFGRRLEMDYIAQAVAIANKVRGTPVQTIWTRPQDMMHDFYRPACVSRFSAGLNDAGAVIAWRNTSASQSLVTSWVARNYGVPSFAANLGRAFDKTNDEGAFDQPYEWPNVRIGHKPVTLPVPVGFWRSVGHSHQAFFVESFIDELAAAARNDPVAFRAAMLAHHPRHLAVLRRVAQLAGWHTPLDNDQRGLAQARGIALHEAFGSIVGQVVEVSVEANKDRTIHVNRVVCVIDCGTPVNPNLIAQQLEGAIVFGLSAALYEEITLDGGSVKQQYFTDYPVVRMEQCPRIKTEIMSSREHPQGVGEAATPPVAPAVANAIFALTGRRIRTLPLKLA</sequence>
<dbReference type="Pfam" id="PF20256">
    <property type="entry name" value="MoCoBD_2"/>
    <property type="match status" value="2"/>
</dbReference>
<dbReference type="PANTHER" id="PTHR47495:SF2">
    <property type="entry name" value="ALDEHYDE DEHYDROGENASE"/>
    <property type="match status" value="1"/>
</dbReference>
<dbReference type="PROSITE" id="PS51318">
    <property type="entry name" value="TAT"/>
    <property type="match status" value="1"/>
</dbReference>
<comment type="caution">
    <text evidence="2">The sequence shown here is derived from an EMBL/GenBank/DDBJ whole genome shotgun (WGS) entry which is preliminary data.</text>
</comment>
<dbReference type="PANTHER" id="PTHR47495">
    <property type="entry name" value="ALDEHYDE DEHYDROGENASE"/>
    <property type="match status" value="1"/>
</dbReference>
<dbReference type="AlphaFoldDB" id="A0A4R8L8E5"/>
<dbReference type="Gene3D" id="3.90.1170.50">
    <property type="entry name" value="Aldehyde oxidase/xanthine dehydrogenase, a/b hammerhead"/>
    <property type="match status" value="1"/>
</dbReference>
<feature type="domain" description="Aldehyde oxidase/xanthine dehydrogenase a/b hammerhead" evidence="1">
    <location>
        <begin position="242"/>
        <end position="326"/>
    </location>
</feature>
<dbReference type="PIRSF" id="PIRSF036389">
    <property type="entry name" value="IOR_B"/>
    <property type="match status" value="1"/>
</dbReference>
<dbReference type="InterPro" id="IPR000674">
    <property type="entry name" value="Ald_Oxase/Xan_DH_a/b"/>
</dbReference>
<protein>
    <submittedName>
        <fullName evidence="2">Isoquinoline 1-oxidoreductase beta subunit</fullName>
    </submittedName>
</protein>
<name>A0A4R8L8E5_9BURK</name>
<accession>A0A4R8L8E5</accession>
<dbReference type="SMART" id="SM01008">
    <property type="entry name" value="Ald_Xan_dh_C"/>
    <property type="match status" value="1"/>
</dbReference>
<reference evidence="2 3" key="1">
    <citation type="submission" date="2019-03" db="EMBL/GenBank/DDBJ databases">
        <title>Genomic Encyclopedia of Type Strains, Phase III (KMG-III): the genomes of soil and plant-associated and newly described type strains.</title>
        <authorList>
            <person name="Whitman W."/>
        </authorList>
    </citation>
    <scope>NUCLEOTIDE SEQUENCE [LARGE SCALE GENOMIC DNA]</scope>
    <source>
        <strain evidence="2 3">LMG 29544</strain>
    </source>
</reference>
<dbReference type="Proteomes" id="UP000295509">
    <property type="component" value="Unassembled WGS sequence"/>
</dbReference>
<dbReference type="SUPFAM" id="SSF56003">
    <property type="entry name" value="Molybdenum cofactor-binding domain"/>
    <property type="match status" value="2"/>
</dbReference>
<dbReference type="InterPro" id="IPR008274">
    <property type="entry name" value="AldOxase/xan_DH_MoCoBD1"/>
</dbReference>
<dbReference type="InterPro" id="IPR052516">
    <property type="entry name" value="N-heterocyclic_Hydroxylase"/>
</dbReference>
<evidence type="ECO:0000313" key="3">
    <source>
        <dbReference type="Proteomes" id="UP000295509"/>
    </source>
</evidence>
<dbReference type="OrthoDB" id="9767994at2"/>
<dbReference type="InterPro" id="IPR037165">
    <property type="entry name" value="AldOxase/xan_DH_Mopterin-bd_sf"/>
</dbReference>
<keyword evidence="3" id="KW-1185">Reference proteome</keyword>
<dbReference type="RefSeq" id="WP_134196529.1">
    <property type="nucleotide sequence ID" value="NZ_JBHLUW010000024.1"/>
</dbReference>
<evidence type="ECO:0000313" key="2">
    <source>
        <dbReference type="EMBL" id="TDY39017.1"/>
    </source>
</evidence>
<dbReference type="InterPro" id="IPR046867">
    <property type="entry name" value="AldOxase/xan_DH_MoCoBD2"/>
</dbReference>
<dbReference type="Gene3D" id="3.30.365.10">
    <property type="entry name" value="Aldehyde oxidase/xanthine dehydrogenase, molybdopterin binding domain"/>
    <property type="match status" value="4"/>
</dbReference>
<gene>
    <name evidence="2" type="ORF">BX592_12821</name>
</gene>
<proteinExistence type="predicted"/>